<proteinExistence type="predicted"/>
<dbReference type="InterPro" id="IPR010753">
    <property type="entry name" value="DUF1330"/>
</dbReference>
<evidence type="ECO:0000313" key="3">
    <source>
        <dbReference type="Proteomes" id="UP000683310"/>
    </source>
</evidence>
<dbReference type="Proteomes" id="UP000683310">
    <property type="component" value="Chromosome"/>
</dbReference>
<protein>
    <submittedName>
        <fullName evidence="2">DUF1330 domain-containing protein</fullName>
    </submittedName>
</protein>
<dbReference type="Gene3D" id="3.30.70.100">
    <property type="match status" value="1"/>
</dbReference>
<dbReference type="PANTHER" id="PTHR41521:SF4">
    <property type="entry name" value="BLR0684 PROTEIN"/>
    <property type="match status" value="1"/>
</dbReference>
<organism evidence="2 3">
    <name type="scientific">Nocardia tengchongensis</name>
    <dbReference type="NCBI Taxonomy" id="2055889"/>
    <lineage>
        <taxon>Bacteria</taxon>
        <taxon>Bacillati</taxon>
        <taxon>Actinomycetota</taxon>
        <taxon>Actinomycetes</taxon>
        <taxon>Mycobacteriales</taxon>
        <taxon>Nocardiaceae</taxon>
        <taxon>Nocardia</taxon>
    </lineage>
</organism>
<accession>A0ABX8CV92</accession>
<dbReference type="PANTHER" id="PTHR41521">
    <property type="match status" value="1"/>
</dbReference>
<evidence type="ECO:0000259" key="1">
    <source>
        <dbReference type="Pfam" id="PF07045"/>
    </source>
</evidence>
<name>A0ABX8CV92_9NOCA</name>
<feature type="domain" description="DUF1330" evidence="1">
    <location>
        <begin position="2"/>
        <end position="84"/>
    </location>
</feature>
<dbReference type="SUPFAM" id="SSF54909">
    <property type="entry name" value="Dimeric alpha+beta barrel"/>
    <property type="match status" value="1"/>
</dbReference>
<reference evidence="2 3" key="1">
    <citation type="submission" date="2021-04" db="EMBL/GenBank/DDBJ databases">
        <title>Nocardia tengchongensis.</title>
        <authorList>
            <person name="Zhuang k."/>
            <person name="Ran Y."/>
            <person name="Li W."/>
        </authorList>
    </citation>
    <scope>NUCLEOTIDE SEQUENCE [LARGE SCALE GENOMIC DNA]</scope>
    <source>
        <strain evidence="2 3">CFH S0057</strain>
    </source>
</reference>
<keyword evidence="3" id="KW-1185">Reference proteome</keyword>
<dbReference type="RefSeq" id="WP_213559516.1">
    <property type="nucleotide sequence ID" value="NZ_JBHTCI010000001.1"/>
</dbReference>
<dbReference type="EMBL" id="CP074371">
    <property type="protein sequence ID" value="QVI23444.1"/>
    <property type="molecule type" value="Genomic_DNA"/>
</dbReference>
<evidence type="ECO:0000313" key="2">
    <source>
        <dbReference type="EMBL" id="QVI23444.1"/>
    </source>
</evidence>
<gene>
    <name evidence="2" type="ORF">KHQ06_11510</name>
</gene>
<sequence>MPGYAIANLWDVDLNAEIVEYLERIDATLEPFGGKFLVHGGTQQVIEGPASAIAIVIEFPDHQAVLDWYESAAYQAILPLRVRNCSSIAILADDCGADHVATDVLKEVVTNE</sequence>
<dbReference type="Pfam" id="PF07045">
    <property type="entry name" value="DUF1330"/>
    <property type="match status" value="1"/>
</dbReference>
<dbReference type="InterPro" id="IPR011008">
    <property type="entry name" value="Dimeric_a/b-barrel"/>
</dbReference>